<dbReference type="Gene3D" id="1.20.58.60">
    <property type="match status" value="1"/>
</dbReference>
<keyword evidence="2" id="KW-1185">Reference proteome</keyword>
<dbReference type="Proteomes" id="UP001054945">
    <property type="component" value="Unassembled WGS sequence"/>
</dbReference>
<evidence type="ECO:0000313" key="2">
    <source>
        <dbReference type="Proteomes" id="UP001054945"/>
    </source>
</evidence>
<comment type="caution">
    <text evidence="1">The sequence shown here is derived from an EMBL/GenBank/DDBJ whole genome shotgun (WGS) entry which is preliminary data.</text>
</comment>
<proteinExistence type="predicted"/>
<protein>
    <submittedName>
        <fullName evidence="1">Utrophin</fullName>
    </submittedName>
</protein>
<dbReference type="SUPFAM" id="SSF46966">
    <property type="entry name" value="Spectrin repeat"/>
    <property type="match status" value="1"/>
</dbReference>
<evidence type="ECO:0000313" key="1">
    <source>
        <dbReference type="EMBL" id="GIY18062.1"/>
    </source>
</evidence>
<dbReference type="EMBL" id="BPLR01007574">
    <property type="protein sequence ID" value="GIY18062.1"/>
    <property type="molecule type" value="Genomic_DNA"/>
</dbReference>
<dbReference type="InterPro" id="IPR002017">
    <property type="entry name" value="Spectrin_repeat"/>
</dbReference>
<sequence length="127" mass="14450">MTSWLVSSETILAHSRLQNGDLDYERARMHQEMLQKQVSEKMAIIEGINVTGHKVLEQCSAPDAILLQEQLDSLNKRWKTLVAELATRKAKLDEDKSTLAVVKDEMEDLTAWLKETETLLCGTPAYY</sequence>
<name>A0AAV4RC75_CAEEX</name>
<dbReference type="Pfam" id="PF00435">
    <property type="entry name" value="Spectrin"/>
    <property type="match status" value="1"/>
</dbReference>
<gene>
    <name evidence="1" type="primary">UTRN_1</name>
    <name evidence="1" type="ORF">CEXT_62151</name>
</gene>
<accession>A0AAV4RC75</accession>
<dbReference type="AlphaFoldDB" id="A0AAV4RC75"/>
<reference evidence="1 2" key="1">
    <citation type="submission" date="2021-06" db="EMBL/GenBank/DDBJ databases">
        <title>Caerostris extrusa draft genome.</title>
        <authorList>
            <person name="Kono N."/>
            <person name="Arakawa K."/>
        </authorList>
    </citation>
    <scope>NUCLEOTIDE SEQUENCE [LARGE SCALE GENOMIC DNA]</scope>
</reference>
<organism evidence="1 2">
    <name type="scientific">Caerostris extrusa</name>
    <name type="common">Bark spider</name>
    <name type="synonym">Caerostris bankana</name>
    <dbReference type="NCBI Taxonomy" id="172846"/>
    <lineage>
        <taxon>Eukaryota</taxon>
        <taxon>Metazoa</taxon>
        <taxon>Ecdysozoa</taxon>
        <taxon>Arthropoda</taxon>
        <taxon>Chelicerata</taxon>
        <taxon>Arachnida</taxon>
        <taxon>Araneae</taxon>
        <taxon>Araneomorphae</taxon>
        <taxon>Entelegynae</taxon>
        <taxon>Araneoidea</taxon>
        <taxon>Araneidae</taxon>
        <taxon>Caerostris</taxon>
    </lineage>
</organism>